<keyword evidence="2" id="KW-0560">Oxidoreductase</keyword>
<protein>
    <submittedName>
        <fullName evidence="6">Uncharacterized protein</fullName>
    </submittedName>
</protein>
<dbReference type="GO" id="GO:0046872">
    <property type="term" value="F:metal ion binding"/>
    <property type="evidence" value="ECO:0007669"/>
    <property type="project" value="InterPro"/>
</dbReference>
<dbReference type="Pfam" id="PF25137">
    <property type="entry name" value="ADH_Fe_C"/>
    <property type="match status" value="1"/>
</dbReference>
<dbReference type="FunFam" id="3.40.50.1970:FF:000003">
    <property type="entry name" value="Alcohol dehydrogenase, iron-containing"/>
    <property type="match status" value="1"/>
</dbReference>
<dbReference type="CDD" id="cd08179">
    <property type="entry name" value="NADPH_BDH"/>
    <property type="match status" value="1"/>
</dbReference>
<dbReference type="STRING" id="112901.SAMN04488500_11548"/>
<dbReference type="InterPro" id="IPR034802">
    <property type="entry name" value="NADPH_BDH"/>
</dbReference>
<dbReference type="PANTHER" id="PTHR11496">
    <property type="entry name" value="ALCOHOL DEHYDROGENASE"/>
    <property type="match status" value="1"/>
</dbReference>
<dbReference type="Gene3D" id="1.20.1090.10">
    <property type="entry name" value="Dehydroquinate synthase-like - alpha domain"/>
    <property type="match status" value="1"/>
</dbReference>
<evidence type="ECO:0000313" key="7">
    <source>
        <dbReference type="Proteomes" id="UP000192738"/>
    </source>
</evidence>
<dbReference type="RefSeq" id="WP_084577000.1">
    <property type="nucleotide sequence ID" value="NZ_CP155572.1"/>
</dbReference>
<dbReference type="EMBL" id="FWXI01000015">
    <property type="protein sequence ID" value="SMC95770.1"/>
    <property type="molecule type" value="Genomic_DNA"/>
</dbReference>
<evidence type="ECO:0000256" key="2">
    <source>
        <dbReference type="ARBA" id="ARBA00023002"/>
    </source>
</evidence>
<dbReference type="InterPro" id="IPR039697">
    <property type="entry name" value="Alcohol_dehydrogenase_Fe"/>
</dbReference>
<name>A0A1W2DE52_9FIRM</name>
<proteinExistence type="inferred from homology"/>
<feature type="domain" description="Alcohol dehydrogenase iron-type/glycerol dehydrogenase GldA" evidence="4">
    <location>
        <begin position="10"/>
        <end position="174"/>
    </location>
</feature>
<evidence type="ECO:0000259" key="5">
    <source>
        <dbReference type="Pfam" id="PF25137"/>
    </source>
</evidence>
<dbReference type="PROSITE" id="PS00913">
    <property type="entry name" value="ADH_IRON_1"/>
    <property type="match status" value="1"/>
</dbReference>
<evidence type="ECO:0000256" key="1">
    <source>
        <dbReference type="ARBA" id="ARBA00007358"/>
    </source>
</evidence>
<dbReference type="Pfam" id="PF00465">
    <property type="entry name" value="Fe-ADH"/>
    <property type="match status" value="1"/>
</dbReference>
<organism evidence="6 7">
    <name type="scientific">Sporomusa malonica</name>
    <dbReference type="NCBI Taxonomy" id="112901"/>
    <lineage>
        <taxon>Bacteria</taxon>
        <taxon>Bacillati</taxon>
        <taxon>Bacillota</taxon>
        <taxon>Negativicutes</taxon>
        <taxon>Selenomonadales</taxon>
        <taxon>Sporomusaceae</taxon>
        <taxon>Sporomusa</taxon>
    </lineage>
</organism>
<dbReference type="Gene3D" id="3.40.50.1970">
    <property type="match status" value="1"/>
</dbReference>
<dbReference type="SUPFAM" id="SSF56796">
    <property type="entry name" value="Dehydroquinate synthase-like"/>
    <property type="match status" value="1"/>
</dbReference>
<sequence>MKKLMLGGQAIITGRGSIAELKEIKASRAFIVTGGSAMQTSGVIAKIESTLADIGCSTSVYGGIGKNPDTQAVLDGLAKMREFAPDLLVAVGGGSPIDAAKVMGLFYEYPELDFAKAQAGDLPTVRKSLKFVAIPSTSGTGAEVTKAAVITFRELELKIGLKTPAFIPDVAILDADITMTMPDNVVAETGLDALTHAVEGYMNNNLDDFTEVLAKGAVVGLFTWLPVSYNDKTIESREKVHHYQCMAGLAFDNAGLGMAHGISHALGGRFDLGHGLLNAIALPYALEFNTQNQQVAARLDELARSIGRNGSREFIAAVRELNQMMDIPAGLEQAGVSRAALDSGFTSLIDNCLKGSTRVNPVPVQAEQMAEVLNRMYRGE</sequence>
<dbReference type="Proteomes" id="UP000192738">
    <property type="component" value="Unassembled WGS sequence"/>
</dbReference>
<feature type="domain" description="Fe-containing alcohol dehydrogenase-like C-terminal" evidence="5">
    <location>
        <begin position="187"/>
        <end position="376"/>
    </location>
</feature>
<dbReference type="GO" id="GO:0004022">
    <property type="term" value="F:alcohol dehydrogenase (NAD+) activity"/>
    <property type="evidence" value="ECO:0007669"/>
    <property type="project" value="TreeGrafter"/>
</dbReference>
<keyword evidence="7" id="KW-1185">Reference proteome</keyword>
<gene>
    <name evidence="6" type="ORF">SAMN04488500_11548</name>
</gene>
<dbReference type="AlphaFoldDB" id="A0A1W2DE52"/>
<dbReference type="InterPro" id="IPR056798">
    <property type="entry name" value="ADH_Fe_C"/>
</dbReference>
<dbReference type="InterPro" id="IPR001670">
    <property type="entry name" value="ADH_Fe/GldA"/>
</dbReference>
<dbReference type="OrthoDB" id="1623957at2"/>
<accession>A0A1W2DE52</accession>
<reference evidence="6 7" key="1">
    <citation type="submission" date="2017-04" db="EMBL/GenBank/DDBJ databases">
        <authorList>
            <person name="Afonso C.L."/>
            <person name="Miller P.J."/>
            <person name="Scott M.A."/>
            <person name="Spackman E."/>
            <person name="Goraichik I."/>
            <person name="Dimitrov K.M."/>
            <person name="Suarez D.L."/>
            <person name="Swayne D.E."/>
        </authorList>
    </citation>
    <scope>NUCLEOTIDE SEQUENCE [LARGE SCALE GENOMIC DNA]</scope>
    <source>
        <strain evidence="6 7">DSM 5090</strain>
    </source>
</reference>
<evidence type="ECO:0000259" key="4">
    <source>
        <dbReference type="Pfam" id="PF00465"/>
    </source>
</evidence>
<evidence type="ECO:0000256" key="3">
    <source>
        <dbReference type="ARBA" id="ARBA00023027"/>
    </source>
</evidence>
<dbReference type="InterPro" id="IPR018211">
    <property type="entry name" value="ADH_Fe_CS"/>
</dbReference>
<dbReference type="PANTHER" id="PTHR11496:SF102">
    <property type="entry name" value="ALCOHOL DEHYDROGENASE 4"/>
    <property type="match status" value="1"/>
</dbReference>
<comment type="similarity">
    <text evidence="1">Belongs to the iron-containing alcohol dehydrogenase family.</text>
</comment>
<keyword evidence="3" id="KW-0520">NAD</keyword>
<evidence type="ECO:0000313" key="6">
    <source>
        <dbReference type="EMBL" id="SMC95770.1"/>
    </source>
</evidence>